<keyword evidence="1" id="KW-0663">Pyridoxal phosphate</keyword>
<feature type="compositionally biased region" description="Basic and acidic residues" evidence="2">
    <location>
        <begin position="648"/>
        <end position="657"/>
    </location>
</feature>
<keyword evidence="5" id="KW-1185">Reference proteome</keyword>
<dbReference type="GO" id="GO:0030170">
    <property type="term" value="F:pyridoxal phosphate binding"/>
    <property type="evidence" value="ECO:0007669"/>
    <property type="project" value="InterPro"/>
</dbReference>
<organism evidence="6">
    <name type="scientific">Angiostrongylus costaricensis</name>
    <name type="common">Nematode worm</name>
    <dbReference type="NCBI Taxonomy" id="334426"/>
    <lineage>
        <taxon>Eukaryota</taxon>
        <taxon>Metazoa</taxon>
        <taxon>Ecdysozoa</taxon>
        <taxon>Nematoda</taxon>
        <taxon>Chromadorea</taxon>
        <taxon>Rhabditida</taxon>
        <taxon>Rhabditina</taxon>
        <taxon>Rhabditomorpha</taxon>
        <taxon>Strongyloidea</taxon>
        <taxon>Metastrongylidae</taxon>
        <taxon>Angiostrongylus</taxon>
    </lineage>
</organism>
<dbReference type="Pfam" id="PF00155">
    <property type="entry name" value="Aminotran_1_2"/>
    <property type="match status" value="1"/>
</dbReference>
<dbReference type="InterPro" id="IPR004839">
    <property type="entry name" value="Aminotransferase_I/II_large"/>
</dbReference>
<dbReference type="Proteomes" id="UP000267027">
    <property type="component" value="Unassembled WGS sequence"/>
</dbReference>
<feature type="region of interest" description="Disordered" evidence="2">
    <location>
        <begin position="415"/>
        <end position="452"/>
    </location>
</feature>
<feature type="region of interest" description="Disordered" evidence="2">
    <location>
        <begin position="648"/>
        <end position="681"/>
    </location>
</feature>
<protein>
    <submittedName>
        <fullName evidence="6">Aminotran_1_2 domain-containing protein</fullName>
    </submittedName>
</protein>
<dbReference type="Gene3D" id="3.90.1150.10">
    <property type="entry name" value="Aspartate Aminotransferase, domain 1"/>
    <property type="match status" value="1"/>
</dbReference>
<accession>A0A158PI77</accession>
<feature type="compositionally biased region" description="Polar residues" evidence="2">
    <location>
        <begin position="441"/>
        <end position="452"/>
    </location>
</feature>
<dbReference type="WBParaSite" id="ACOC_0000726101-mRNA-1">
    <property type="protein sequence ID" value="ACOC_0000726101-mRNA-1"/>
    <property type="gene ID" value="ACOC_0000726101"/>
</dbReference>
<evidence type="ECO:0000259" key="3">
    <source>
        <dbReference type="Pfam" id="PF00155"/>
    </source>
</evidence>
<dbReference type="GO" id="GO:0006520">
    <property type="term" value="P:amino acid metabolic process"/>
    <property type="evidence" value="ECO:0007669"/>
    <property type="project" value="TreeGrafter"/>
</dbReference>
<feature type="region of interest" description="Disordered" evidence="2">
    <location>
        <begin position="1"/>
        <end position="27"/>
    </location>
</feature>
<dbReference type="CDD" id="cd00609">
    <property type="entry name" value="AAT_like"/>
    <property type="match status" value="1"/>
</dbReference>
<gene>
    <name evidence="4" type="ORF">ACOC_LOCUS7262</name>
</gene>
<dbReference type="EMBL" id="UYYA01004021">
    <property type="protein sequence ID" value="VDM58847.1"/>
    <property type="molecule type" value="Genomic_DNA"/>
</dbReference>
<evidence type="ECO:0000313" key="5">
    <source>
        <dbReference type="Proteomes" id="UP000267027"/>
    </source>
</evidence>
<feature type="domain" description="Aminotransferase class I/classII large" evidence="3">
    <location>
        <begin position="1122"/>
        <end position="1462"/>
    </location>
</feature>
<reference evidence="4 5" key="2">
    <citation type="submission" date="2018-11" db="EMBL/GenBank/DDBJ databases">
        <authorList>
            <consortium name="Pathogen Informatics"/>
        </authorList>
    </citation>
    <scope>NUCLEOTIDE SEQUENCE [LARGE SCALE GENOMIC DNA]</scope>
    <source>
        <strain evidence="4 5">Costa Rica</strain>
    </source>
</reference>
<dbReference type="InterPro" id="IPR050478">
    <property type="entry name" value="Ethylene_sulfur-biosynth"/>
</dbReference>
<dbReference type="STRING" id="334426.A0A158PI77"/>
<dbReference type="OMA" id="CTITDID"/>
<evidence type="ECO:0000256" key="1">
    <source>
        <dbReference type="ARBA" id="ARBA00022898"/>
    </source>
</evidence>
<name>A0A158PI77_ANGCS</name>
<feature type="compositionally biased region" description="Polar residues" evidence="2">
    <location>
        <begin position="798"/>
        <end position="811"/>
    </location>
</feature>
<dbReference type="GO" id="GO:0008483">
    <property type="term" value="F:transaminase activity"/>
    <property type="evidence" value="ECO:0007669"/>
    <property type="project" value="TreeGrafter"/>
</dbReference>
<dbReference type="PANTHER" id="PTHR43795">
    <property type="entry name" value="BIFUNCTIONAL ASPARTATE AMINOTRANSFERASE AND GLUTAMATE/ASPARTATE-PREPHENATE AMINOTRANSFERASE-RELATED"/>
    <property type="match status" value="1"/>
</dbReference>
<evidence type="ECO:0000256" key="2">
    <source>
        <dbReference type="SAM" id="MobiDB-lite"/>
    </source>
</evidence>
<dbReference type="InterPro" id="IPR015421">
    <property type="entry name" value="PyrdxlP-dep_Trfase_major"/>
</dbReference>
<feature type="region of interest" description="Disordered" evidence="2">
    <location>
        <begin position="601"/>
        <end position="630"/>
    </location>
</feature>
<feature type="compositionally biased region" description="Polar residues" evidence="2">
    <location>
        <begin position="1027"/>
        <end position="1036"/>
    </location>
</feature>
<sequence length="1472" mass="163950">MTRNISDDGEPPTFVEIRQRRRTSSADGRLVAISGKFPRLRSQSTETGRVKGMESMVGKAPAHDGHKYIITSLSQSHETVRTPSVRRFCAEVNASSTTKPEMSDEPRKAASVVLSCPGEQVPCTSTPNRNILVEREHGDEVEIAHEERPLLEETRNFPTSSQNVNENHRHPVELISDGREIRHSHSVPTNPDYEKSKPADCPASVDDETSHSSIVGSSPIVVINQHRKGIPILLDGGKNRKRCTITDIDWFAAFNMKEPPRSKSPHNQTVDVLKEAEIVGGRSHSTLVPSKREAERKEMNESKINIDDVFCENSEVQAVRKKCPCSACNLLQLNDDERKQLGRQSSRPPKCILHTDLPEPPSSNITPAVEISLDEIFCVANSSTTQGEIVGNGKEKGRSIKNIYDRSANSCVIGSAAPLREPETDVRKSSSSPEYPNSGSRQTTWNENVQTRSSDFKLTAEEIESNEYDRAHRAPLEPVPSIAEHRLSNPELYNGAPQSLNWVEKLVVSGDGGSSVNSNTYEILKTTSTTFAPRRPARGKEVNEELTHMEVKTANGSVPSLRLGDRATVPKTREWQKAGEIRQINHEQIFIGSANNVKNIRKSGYDPHTTTPVGTKRKGEKVEPVMAGEHPTKLRADLNAAELHGHAEYEPTDKDRSPSNFQRDPESSISTLDPEEIHFPHGRKTLVGDILRKPSVLEETSFNTDHLSPKEDVTRAYCQRLSQLKSELGLDKMDSEETKAPTSLQCSKSVDAVRPVYFYGEQETSDGAMSGAEQKTFDHDAMIDVAFSEVLDGEKSDQISLGDSSLSQTLQEPEVRDECSRTKRSRNLTQEPELDDGSRRPTVHVLEGTGVKEYVTKLLEHSLDDAVSSASTSLKKKLESKDDCYLLTDTSFDRKHRKQWPLSDEEQEEGNEHEEDPILREIFTSNINNQQLMESVISYPLSVAPSDLTPPAVVTSGLNKLKEESDGSFHSHSHAHRNTSGDVTYVSNASMVMNDTHSSSDAEFDEDHIMKLVFSQPIEICKLEPRNPTNSSQSREPVSAAEEASQTPDSSVHCQISFREKDEKEMGIHSEIFHFCSDLLSSRARNLLTDEDVADMVYSAMNSNRFNEEINPQGNINFCTAENNLCADEVMSRLRRHGFSPTEASLVHYPPAGGHLTTKRVMLEYLSEFMSAKVEENELVILPSTISAYDMLCHCMCEEDDIVLTGAATYAASVRNVGARAHCRIRTVEGEIVRAVLIINPHNPLGAVFPPEEVIQLCNWATRNNLAVLIDESFSSCVFGLSSFKSFLSYRHQLEQPKYVAYMWSLSKDFGIPGLKISVVQTSSSELMMSLSRLELIHPVSALAHDAATVLLSDHDWLRRFHALKLAKMSAHYEFVAKHLREIGLNFIPTVAGCFIMVDFRKAILSMLNLDLQHLRSQTFASELSLFHSLCDRGVMLTPGQHVLAHEPGWMRLVFTCNKSELVEGAPIKIFA</sequence>
<dbReference type="PANTHER" id="PTHR43795:SF39">
    <property type="entry name" value="AMINOTRANSFERASE CLASS I_CLASSII DOMAIN-CONTAINING PROTEIN"/>
    <property type="match status" value="1"/>
</dbReference>
<dbReference type="PRINTS" id="PR00753">
    <property type="entry name" value="ACCSYNTHASE"/>
</dbReference>
<evidence type="ECO:0000313" key="6">
    <source>
        <dbReference type="WBParaSite" id="ACOC_0000726101-mRNA-1"/>
    </source>
</evidence>
<feature type="region of interest" description="Disordered" evidence="2">
    <location>
        <begin position="896"/>
        <end position="917"/>
    </location>
</feature>
<dbReference type="OrthoDB" id="5832950at2759"/>
<proteinExistence type="predicted"/>
<feature type="compositionally biased region" description="Low complexity" evidence="2">
    <location>
        <begin position="429"/>
        <end position="440"/>
    </location>
</feature>
<evidence type="ECO:0000313" key="4">
    <source>
        <dbReference type="EMBL" id="VDM58847.1"/>
    </source>
</evidence>
<feature type="compositionally biased region" description="Polar residues" evidence="2">
    <location>
        <begin position="658"/>
        <end position="671"/>
    </location>
</feature>
<feature type="compositionally biased region" description="Acidic residues" evidence="2">
    <location>
        <begin position="903"/>
        <end position="915"/>
    </location>
</feature>
<feature type="region of interest" description="Disordered" evidence="2">
    <location>
        <begin position="1023"/>
        <end position="1052"/>
    </location>
</feature>
<feature type="region of interest" description="Disordered" evidence="2">
    <location>
        <begin position="176"/>
        <end position="212"/>
    </location>
</feature>
<dbReference type="Gene3D" id="3.40.640.10">
    <property type="entry name" value="Type I PLP-dependent aspartate aminotransferase-like (Major domain)"/>
    <property type="match status" value="1"/>
</dbReference>
<reference evidence="6" key="1">
    <citation type="submission" date="2016-04" db="UniProtKB">
        <authorList>
            <consortium name="WormBaseParasite"/>
        </authorList>
    </citation>
    <scope>IDENTIFICATION</scope>
</reference>
<dbReference type="InterPro" id="IPR015422">
    <property type="entry name" value="PyrdxlP-dep_Trfase_small"/>
</dbReference>
<dbReference type="SUPFAM" id="SSF53383">
    <property type="entry name" value="PLP-dependent transferases"/>
    <property type="match status" value="1"/>
</dbReference>
<dbReference type="InterPro" id="IPR015424">
    <property type="entry name" value="PyrdxlP-dep_Trfase"/>
</dbReference>
<feature type="region of interest" description="Disordered" evidence="2">
    <location>
        <begin position="796"/>
        <end position="845"/>
    </location>
</feature>
<feature type="region of interest" description="Disordered" evidence="2">
    <location>
        <begin position="339"/>
        <end position="359"/>
    </location>
</feature>